<organism evidence="2 3">
    <name type="scientific">Leptothoe spongobia TAU-MAC 1115</name>
    <dbReference type="NCBI Taxonomy" id="1967444"/>
    <lineage>
        <taxon>Bacteria</taxon>
        <taxon>Bacillati</taxon>
        <taxon>Cyanobacteriota</taxon>
        <taxon>Cyanophyceae</taxon>
        <taxon>Nodosilineales</taxon>
        <taxon>Cymatolegaceae</taxon>
        <taxon>Leptothoe</taxon>
        <taxon>Leptothoe spongobia</taxon>
    </lineage>
</organism>
<gene>
    <name evidence="2" type="ORF">IXB50_18810</name>
</gene>
<dbReference type="RefSeq" id="WP_215610543.1">
    <property type="nucleotide sequence ID" value="NZ_JADOES010000048.1"/>
</dbReference>
<feature type="transmembrane region" description="Helical" evidence="1">
    <location>
        <begin position="127"/>
        <end position="148"/>
    </location>
</feature>
<feature type="transmembrane region" description="Helical" evidence="1">
    <location>
        <begin position="154"/>
        <end position="175"/>
    </location>
</feature>
<keyword evidence="3" id="KW-1185">Reference proteome</keyword>
<reference evidence="2" key="1">
    <citation type="submission" date="2020-11" db="EMBL/GenBank/DDBJ databases">
        <authorList>
            <person name="Konstantinou D."/>
            <person name="Gkelis S."/>
            <person name="Popin R."/>
            <person name="Fewer D."/>
            <person name="Sivonen K."/>
        </authorList>
    </citation>
    <scope>NUCLEOTIDE SEQUENCE</scope>
    <source>
        <strain evidence="2">TAU-MAC 1115</strain>
    </source>
</reference>
<evidence type="ECO:0000313" key="3">
    <source>
        <dbReference type="Proteomes" id="UP000717364"/>
    </source>
</evidence>
<dbReference type="AlphaFoldDB" id="A0A947DIX4"/>
<evidence type="ECO:0000256" key="1">
    <source>
        <dbReference type="SAM" id="Phobius"/>
    </source>
</evidence>
<feature type="transmembrane region" description="Helical" evidence="1">
    <location>
        <begin position="54"/>
        <end position="73"/>
    </location>
</feature>
<proteinExistence type="predicted"/>
<accession>A0A947DIX4</accession>
<name>A0A947DIX4_9CYAN</name>
<keyword evidence="1" id="KW-1133">Transmembrane helix</keyword>
<feature type="transmembrane region" description="Helical" evidence="1">
    <location>
        <begin position="31"/>
        <end position="48"/>
    </location>
</feature>
<keyword evidence="1" id="KW-0472">Membrane</keyword>
<reference evidence="2" key="2">
    <citation type="journal article" date="2021" name="Mar. Drugs">
        <title>Genome Reduction and Secondary Metabolism of the Marine Sponge-Associated Cyanobacterium Leptothoe.</title>
        <authorList>
            <person name="Konstantinou D."/>
            <person name="Popin R.V."/>
            <person name="Fewer D.P."/>
            <person name="Sivonen K."/>
            <person name="Gkelis S."/>
        </authorList>
    </citation>
    <scope>NUCLEOTIDE SEQUENCE</scope>
    <source>
        <strain evidence="2">TAU-MAC 1115</strain>
    </source>
</reference>
<keyword evidence="1" id="KW-0812">Transmembrane</keyword>
<protein>
    <recommendedName>
        <fullName evidence="4">Integral membrane protein</fullName>
    </recommendedName>
</protein>
<dbReference type="EMBL" id="JADOES010000048">
    <property type="protein sequence ID" value="MBT9317479.1"/>
    <property type="molecule type" value="Genomic_DNA"/>
</dbReference>
<evidence type="ECO:0008006" key="4">
    <source>
        <dbReference type="Google" id="ProtNLM"/>
    </source>
</evidence>
<dbReference type="Proteomes" id="UP000717364">
    <property type="component" value="Unassembled WGS sequence"/>
</dbReference>
<comment type="caution">
    <text evidence="2">The sequence shown here is derived from an EMBL/GenBank/DDBJ whole genome shotgun (WGS) entry which is preliminary data.</text>
</comment>
<evidence type="ECO:0000313" key="2">
    <source>
        <dbReference type="EMBL" id="MBT9317479.1"/>
    </source>
</evidence>
<sequence length="184" mass="20926">MDRTEKTLEILMEEYRVLKAEQSMRIGFRDNLLYVTLGIFGAIASFALTNANGYSAFLVIPWVCLVMGWTYLINDEKISAIGRYIRYDLEKRVAALIGGSADEKYLFGWETAHRDDSRRKRRKYTQLFIDQVTFVISGLMALIVFWILASNVSVFTVILSVIEAVLLIVLGVRIADYADLAKGH</sequence>